<name>A0A8X6XM71_9ARAC</name>
<evidence type="ECO:0000313" key="1">
    <source>
        <dbReference type="EMBL" id="GFY56255.1"/>
    </source>
</evidence>
<reference evidence="1" key="1">
    <citation type="submission" date="2020-08" db="EMBL/GenBank/DDBJ databases">
        <title>Multicomponent nature underlies the extraordinary mechanical properties of spider dragline silk.</title>
        <authorList>
            <person name="Kono N."/>
            <person name="Nakamura H."/>
            <person name="Mori M."/>
            <person name="Yoshida Y."/>
            <person name="Ohtoshi R."/>
            <person name="Malay A.D."/>
            <person name="Moran D.A.P."/>
            <person name="Tomita M."/>
            <person name="Numata K."/>
            <person name="Arakawa K."/>
        </authorList>
    </citation>
    <scope>NUCLEOTIDE SEQUENCE</scope>
</reference>
<dbReference type="EMBL" id="BMAV01010865">
    <property type="protein sequence ID" value="GFY56255.1"/>
    <property type="molecule type" value="Genomic_DNA"/>
</dbReference>
<comment type="caution">
    <text evidence="1">The sequence shown here is derived from an EMBL/GenBank/DDBJ whole genome shotgun (WGS) entry which is preliminary data.</text>
</comment>
<keyword evidence="2" id="KW-1185">Reference proteome</keyword>
<protein>
    <submittedName>
        <fullName evidence="1">Uncharacterized protein</fullName>
    </submittedName>
</protein>
<dbReference type="Proteomes" id="UP000886998">
    <property type="component" value="Unassembled WGS sequence"/>
</dbReference>
<gene>
    <name evidence="1" type="ORF">TNIN_78661</name>
</gene>
<dbReference type="AlphaFoldDB" id="A0A8X6XM71"/>
<sequence length="97" mass="11338">MLLTVPVVKSCNNNERLYLKKNAPNLECLEEFKTVSNPVDVQIWIHFLMSMTGNRISTKVRLLFSFSRKTLDEFPTRISVSADRGRYSARRQILTRF</sequence>
<evidence type="ECO:0000313" key="2">
    <source>
        <dbReference type="Proteomes" id="UP000886998"/>
    </source>
</evidence>
<accession>A0A8X6XM71</accession>
<proteinExistence type="predicted"/>
<organism evidence="1 2">
    <name type="scientific">Trichonephila inaurata madagascariensis</name>
    <dbReference type="NCBI Taxonomy" id="2747483"/>
    <lineage>
        <taxon>Eukaryota</taxon>
        <taxon>Metazoa</taxon>
        <taxon>Ecdysozoa</taxon>
        <taxon>Arthropoda</taxon>
        <taxon>Chelicerata</taxon>
        <taxon>Arachnida</taxon>
        <taxon>Araneae</taxon>
        <taxon>Araneomorphae</taxon>
        <taxon>Entelegynae</taxon>
        <taxon>Araneoidea</taxon>
        <taxon>Nephilidae</taxon>
        <taxon>Trichonephila</taxon>
        <taxon>Trichonephila inaurata</taxon>
    </lineage>
</organism>